<evidence type="ECO:0000313" key="2">
    <source>
        <dbReference type="Proteomes" id="UP000248817"/>
    </source>
</evidence>
<organism evidence="1 2">
    <name type="scientific">Aspergillus indologenus CBS 114.80</name>
    <dbReference type="NCBI Taxonomy" id="1450541"/>
    <lineage>
        <taxon>Eukaryota</taxon>
        <taxon>Fungi</taxon>
        <taxon>Dikarya</taxon>
        <taxon>Ascomycota</taxon>
        <taxon>Pezizomycotina</taxon>
        <taxon>Eurotiomycetes</taxon>
        <taxon>Eurotiomycetidae</taxon>
        <taxon>Eurotiales</taxon>
        <taxon>Aspergillaceae</taxon>
        <taxon>Aspergillus</taxon>
        <taxon>Aspergillus subgen. Circumdati</taxon>
    </lineage>
</organism>
<dbReference type="Proteomes" id="UP000248817">
    <property type="component" value="Unassembled WGS sequence"/>
</dbReference>
<keyword evidence="2" id="KW-1185">Reference proteome</keyword>
<accession>A0A2V5HQ01</accession>
<dbReference type="AlphaFoldDB" id="A0A2V5HQ01"/>
<proteinExistence type="predicted"/>
<reference evidence="1 2" key="1">
    <citation type="submission" date="2018-02" db="EMBL/GenBank/DDBJ databases">
        <title>The genomes of Aspergillus section Nigri reveals drivers in fungal speciation.</title>
        <authorList>
            <consortium name="DOE Joint Genome Institute"/>
            <person name="Vesth T.C."/>
            <person name="Nybo J."/>
            <person name="Theobald S."/>
            <person name="Brandl J."/>
            <person name="Frisvad J.C."/>
            <person name="Nielsen K.F."/>
            <person name="Lyhne E.K."/>
            <person name="Kogle M.E."/>
            <person name="Kuo A."/>
            <person name="Riley R."/>
            <person name="Clum A."/>
            <person name="Nolan M."/>
            <person name="Lipzen A."/>
            <person name="Salamov A."/>
            <person name="Henrissat B."/>
            <person name="Wiebenga A."/>
            <person name="De vries R.P."/>
            <person name="Grigoriev I.V."/>
            <person name="Mortensen U.H."/>
            <person name="Andersen M.R."/>
            <person name="Baker S.E."/>
        </authorList>
    </citation>
    <scope>NUCLEOTIDE SEQUENCE [LARGE SCALE GENOMIC DNA]</scope>
    <source>
        <strain evidence="1 2">CBS 114.80</strain>
    </source>
</reference>
<name>A0A2V5HQ01_9EURO</name>
<gene>
    <name evidence="1" type="ORF">BP00DRAFT_62392</name>
</gene>
<protein>
    <submittedName>
        <fullName evidence="1">Uncharacterized protein</fullName>
    </submittedName>
</protein>
<dbReference type="EMBL" id="KZ825596">
    <property type="protein sequence ID" value="PYI26479.1"/>
    <property type="molecule type" value="Genomic_DNA"/>
</dbReference>
<sequence>MHGIGLPIEIPALLDFRSAKSCNLAAFGCGSPRITVLFPVCYGLLILQRKGRVDPPFRKFEWAAEGRAALSDRRGHLEPWWIADSVLPCTSNQGVTTRCSTMEEQSCHANEVAPHGRIGDWNKEAGLRASSRNATSSSEVEVSLLGHGLVPWLLRLRLLGAHGVRSIKRAHISGLRAHGKHQLSSSARLTIRIQISTFNSQIHTMSDKEEVKWVCLGHLHLGQRNR</sequence>
<evidence type="ECO:0000313" key="1">
    <source>
        <dbReference type="EMBL" id="PYI26479.1"/>
    </source>
</evidence>